<dbReference type="SMART" id="SM00558">
    <property type="entry name" value="JmjC"/>
    <property type="match status" value="1"/>
</dbReference>
<feature type="compositionally biased region" description="Basic and acidic residues" evidence="9">
    <location>
        <begin position="313"/>
        <end position="323"/>
    </location>
</feature>
<dbReference type="PANTHER" id="PTHR12549">
    <property type="entry name" value="JMJC DOMAIN-CONTAINING HISTONE DEMETHYLATION PROTEIN"/>
    <property type="match status" value="1"/>
</dbReference>
<dbReference type="EMBL" id="BMAO01011425">
    <property type="protein sequence ID" value="GFQ73560.1"/>
    <property type="molecule type" value="Genomic_DNA"/>
</dbReference>
<dbReference type="GO" id="GO:0006357">
    <property type="term" value="P:regulation of transcription by RNA polymerase II"/>
    <property type="evidence" value="ECO:0007669"/>
    <property type="project" value="TreeGrafter"/>
</dbReference>
<name>A0A8X6IA80_TRICU</name>
<dbReference type="Pfam" id="PF02373">
    <property type="entry name" value="JmjC"/>
    <property type="match status" value="1"/>
</dbReference>
<feature type="region of interest" description="Disordered" evidence="9">
    <location>
        <begin position="188"/>
        <end position="216"/>
    </location>
</feature>
<dbReference type="InterPro" id="IPR045109">
    <property type="entry name" value="LSDs-like"/>
</dbReference>
<evidence type="ECO:0000256" key="4">
    <source>
        <dbReference type="ARBA" id="ARBA00023002"/>
    </source>
</evidence>
<dbReference type="FunFam" id="2.60.120.650:FF:000004">
    <property type="entry name" value="Putative lysine-specific demethylase 3B"/>
    <property type="match status" value="1"/>
</dbReference>
<feature type="compositionally biased region" description="Low complexity" evidence="9">
    <location>
        <begin position="286"/>
        <end position="296"/>
    </location>
</feature>
<evidence type="ECO:0000313" key="11">
    <source>
        <dbReference type="EMBL" id="GFQ73560.1"/>
    </source>
</evidence>
<feature type="compositionally biased region" description="Basic residues" evidence="9">
    <location>
        <begin position="205"/>
        <end position="214"/>
    </location>
</feature>
<feature type="region of interest" description="Disordered" evidence="9">
    <location>
        <begin position="519"/>
        <end position="540"/>
    </location>
</feature>
<keyword evidence="5" id="KW-0408">Iron</keyword>
<evidence type="ECO:0000256" key="9">
    <source>
        <dbReference type="SAM" id="MobiDB-lite"/>
    </source>
</evidence>
<feature type="compositionally biased region" description="Basic and acidic residues" evidence="9">
    <location>
        <begin position="1"/>
        <end position="18"/>
    </location>
</feature>
<evidence type="ECO:0000256" key="1">
    <source>
        <dbReference type="ARBA" id="ARBA00001954"/>
    </source>
</evidence>
<evidence type="ECO:0000256" key="7">
    <source>
        <dbReference type="ARBA" id="ARBA00038951"/>
    </source>
</evidence>
<comment type="subcellular location">
    <subcellularLocation>
        <location evidence="2">Nucleus</location>
    </subcellularLocation>
</comment>
<reference evidence="11" key="1">
    <citation type="submission" date="2020-07" db="EMBL/GenBank/DDBJ databases">
        <title>Multicomponent nature underlies the extraordinary mechanical properties of spider dragline silk.</title>
        <authorList>
            <person name="Kono N."/>
            <person name="Nakamura H."/>
            <person name="Mori M."/>
            <person name="Yoshida Y."/>
            <person name="Ohtoshi R."/>
            <person name="Malay A.D."/>
            <person name="Moran D.A.P."/>
            <person name="Tomita M."/>
            <person name="Numata K."/>
            <person name="Arakawa K."/>
        </authorList>
    </citation>
    <scope>NUCLEOTIDE SEQUENCE</scope>
</reference>
<dbReference type="GO" id="GO:0000785">
    <property type="term" value="C:chromatin"/>
    <property type="evidence" value="ECO:0007669"/>
    <property type="project" value="TreeGrafter"/>
</dbReference>
<dbReference type="PROSITE" id="PS51184">
    <property type="entry name" value="JMJC"/>
    <property type="match status" value="1"/>
</dbReference>
<dbReference type="OrthoDB" id="1667110at2759"/>
<dbReference type="SUPFAM" id="SSF51197">
    <property type="entry name" value="Clavaminate synthase-like"/>
    <property type="match status" value="1"/>
</dbReference>
<feature type="compositionally biased region" description="Low complexity" evidence="9">
    <location>
        <begin position="387"/>
        <end position="399"/>
    </location>
</feature>
<dbReference type="GO" id="GO:0046872">
    <property type="term" value="F:metal ion binding"/>
    <property type="evidence" value="ECO:0007669"/>
    <property type="project" value="UniProtKB-KW"/>
</dbReference>
<dbReference type="SUPFAM" id="SSF57850">
    <property type="entry name" value="RING/U-box"/>
    <property type="match status" value="1"/>
</dbReference>
<proteinExistence type="predicted"/>
<dbReference type="InterPro" id="IPR003347">
    <property type="entry name" value="JmjC_dom"/>
</dbReference>
<feature type="compositionally biased region" description="Basic and acidic residues" evidence="9">
    <location>
        <begin position="337"/>
        <end position="352"/>
    </location>
</feature>
<feature type="compositionally biased region" description="Low complexity" evidence="9">
    <location>
        <begin position="127"/>
        <end position="136"/>
    </location>
</feature>
<feature type="domain" description="JmjC" evidence="10">
    <location>
        <begin position="1073"/>
        <end position="1278"/>
    </location>
</feature>
<keyword evidence="12" id="KW-1185">Reference proteome</keyword>
<evidence type="ECO:0000256" key="5">
    <source>
        <dbReference type="ARBA" id="ARBA00023004"/>
    </source>
</evidence>
<organism evidence="11 12">
    <name type="scientific">Trichonephila clavata</name>
    <name type="common">Joro spider</name>
    <name type="synonym">Nephila clavata</name>
    <dbReference type="NCBI Taxonomy" id="2740835"/>
    <lineage>
        <taxon>Eukaryota</taxon>
        <taxon>Metazoa</taxon>
        <taxon>Ecdysozoa</taxon>
        <taxon>Arthropoda</taxon>
        <taxon>Chelicerata</taxon>
        <taxon>Arachnida</taxon>
        <taxon>Araneae</taxon>
        <taxon>Araneomorphae</taxon>
        <taxon>Entelegynae</taxon>
        <taxon>Araneoidea</taxon>
        <taxon>Nephilidae</taxon>
        <taxon>Trichonephila</taxon>
    </lineage>
</organism>
<feature type="compositionally biased region" description="Basic residues" evidence="9">
    <location>
        <begin position="112"/>
        <end position="124"/>
    </location>
</feature>
<keyword evidence="6" id="KW-0539">Nucleus</keyword>
<evidence type="ECO:0000256" key="6">
    <source>
        <dbReference type="ARBA" id="ARBA00023242"/>
    </source>
</evidence>
<evidence type="ECO:0000256" key="3">
    <source>
        <dbReference type="ARBA" id="ARBA00022723"/>
    </source>
</evidence>
<evidence type="ECO:0000256" key="2">
    <source>
        <dbReference type="ARBA" id="ARBA00004123"/>
    </source>
</evidence>
<evidence type="ECO:0000259" key="10">
    <source>
        <dbReference type="PROSITE" id="PS51184"/>
    </source>
</evidence>
<dbReference type="EC" id="1.14.11.65" evidence="7"/>
<keyword evidence="3" id="KW-0479">Metal-binding</keyword>
<comment type="catalytic activity">
    <reaction evidence="8">
        <text>N(6),N(6)-dimethyl-L-lysyl(9)-[histone H3] + 2 2-oxoglutarate + 2 O2 = L-lysyl(9)-[histone H3] + 2 formaldehyde + 2 succinate + 2 CO2</text>
        <dbReference type="Rhea" id="RHEA:60188"/>
        <dbReference type="Rhea" id="RHEA-COMP:15541"/>
        <dbReference type="Rhea" id="RHEA-COMP:15546"/>
        <dbReference type="ChEBI" id="CHEBI:15379"/>
        <dbReference type="ChEBI" id="CHEBI:16526"/>
        <dbReference type="ChEBI" id="CHEBI:16810"/>
        <dbReference type="ChEBI" id="CHEBI:16842"/>
        <dbReference type="ChEBI" id="CHEBI:29969"/>
        <dbReference type="ChEBI" id="CHEBI:30031"/>
        <dbReference type="ChEBI" id="CHEBI:61976"/>
        <dbReference type="EC" id="1.14.11.65"/>
    </reaction>
</comment>
<dbReference type="GO" id="GO:0000118">
    <property type="term" value="C:histone deacetylase complex"/>
    <property type="evidence" value="ECO:0007669"/>
    <property type="project" value="TreeGrafter"/>
</dbReference>
<feature type="compositionally biased region" description="Basic residues" evidence="9">
    <location>
        <begin position="51"/>
        <end position="60"/>
    </location>
</feature>
<dbReference type="GO" id="GO:0140683">
    <property type="term" value="F:histone H3K9me/H3K9me2 demethylase activity"/>
    <property type="evidence" value="ECO:0007669"/>
    <property type="project" value="UniProtKB-EC"/>
</dbReference>
<evidence type="ECO:0000256" key="8">
    <source>
        <dbReference type="ARBA" id="ARBA00047648"/>
    </source>
</evidence>
<feature type="compositionally biased region" description="Basic and acidic residues" evidence="9">
    <location>
        <begin position="424"/>
        <end position="499"/>
    </location>
</feature>
<feature type="compositionally biased region" description="Low complexity" evidence="9">
    <location>
        <begin position="40"/>
        <end position="49"/>
    </location>
</feature>
<comment type="cofactor">
    <cofactor evidence="1">
        <name>Fe(2+)</name>
        <dbReference type="ChEBI" id="CHEBI:29033"/>
    </cofactor>
</comment>
<dbReference type="PANTHER" id="PTHR12549:SF38">
    <property type="entry name" value="JMJC DOMAIN-CONTAINING HISTONE DEMETHYLASE 2, ISOFORM A"/>
    <property type="match status" value="1"/>
</dbReference>
<keyword evidence="4" id="KW-0560">Oxidoreductase</keyword>
<evidence type="ECO:0000313" key="12">
    <source>
        <dbReference type="Proteomes" id="UP000887116"/>
    </source>
</evidence>
<accession>A0A8X6IA80</accession>
<protein>
    <recommendedName>
        <fullName evidence="7">[histone H3]-dimethyl-L-lysine(9) demethylase</fullName>
        <ecNumber evidence="7">1.14.11.65</ecNumber>
    </recommendedName>
</protein>
<gene>
    <name evidence="11" type="primary">KDM3A</name>
    <name evidence="11" type="ORF">TNCT_10271</name>
</gene>
<dbReference type="GO" id="GO:0031490">
    <property type="term" value="F:chromatin DNA binding"/>
    <property type="evidence" value="ECO:0007669"/>
    <property type="project" value="TreeGrafter"/>
</dbReference>
<feature type="compositionally biased region" description="Basic and acidic residues" evidence="9">
    <location>
        <begin position="61"/>
        <end position="98"/>
    </location>
</feature>
<feature type="region of interest" description="Disordered" evidence="9">
    <location>
        <begin position="283"/>
        <end position="507"/>
    </location>
</feature>
<feature type="region of interest" description="Disordered" evidence="9">
    <location>
        <begin position="1"/>
        <end position="149"/>
    </location>
</feature>
<dbReference type="GO" id="GO:0003712">
    <property type="term" value="F:transcription coregulator activity"/>
    <property type="evidence" value="ECO:0007669"/>
    <property type="project" value="TreeGrafter"/>
</dbReference>
<dbReference type="Proteomes" id="UP000887116">
    <property type="component" value="Unassembled WGS sequence"/>
</dbReference>
<sequence length="1331" mass="153279">MSGRVEEYSSDENGRSNDDAEWEDSSGNEFKRRMRKTKSKSSSISAEKSSSSRKKSTRRKVSNDGDRHGNARIRELRKKSFDSNDPDVKEEIGSDDAHSAMSDINPPSLLTRLRHRKLERRKANRGTASSTSSAFDSDTRKTKSEPILITLDSDSDDDISAISTRPNRTARIQGEIIRKFGRLTRSNVEGIKYSDSSSSSDDNKKKKKKKKKPIKLVTVSPEAKKFVSTRFAEKQKLDLKKQIKSCTRIYSPMKQNRRMKIRNLRKRFEQKKKPITFSKRAEQYLRRTSSRLSATSTEKRRIPRRCSALGNYSEDKESELKTERPKRKVSANLLRTTIKEESENERSKKEIDNNDIEDDIRQIVGASKPDPITDNQTFKSNEDSKNVKVTTESKSISKSVSERRSSRTNSDIKYDESNSNVESDTEKKNDETEIISDKITDPQLDSKEVERKNNIESDLEKIRTHVTDTKIDAPTEKISDVETKSKEEAKSKSDEDKPKVYRGGANKKKKIKTVIPGVIRKRGRPRLSESRPNKTAQPQEGEQITFLQNTFCFEVAPKLSKCRECRVALNRTNRRMFNSYCRFMEYRKLCCGKYGNVCSAGFSNPSDATPEHMSLWLPQPEDPPKDLDFETSRALLEHIGDQFCDLILQEEEAKTLHVGLQQRMTWKRIVQGVREMCDVCSTTIFNIHWVCPVCGFSVCFECYKVRKQGVFVEYEEELPKDRDKFKWLLCTMRQSHEQDSLVMTQMIPGNALSQMKELLHKVRWRLGIPSYCKCNPQQFSTPDKCISTGINKQLMSCVSKSFTLERNHLYPLEKNSIKSETCYDDLDIDVSDSALRWLDIWSHQKLPEDNFNSYEDFKMLSDSLLLPDESVPLEPVVKDSFEDDDILACFTKNQNKNSDKIVTGYFTKRYPQPKSGRCPLPLRIYTKIESDIAFSVVPHSWFCNGKLLFLHKADHKDNLALFQEQWKRGQPILVKNVQKNLDMSLWHPDGFCRDFGEVKNDLVDCKTGAVLRNLPMRKFWEGFENFSKRLVDENGEYMLLKLKDWPPGEDFSEKLPTRFEDLMKGLPLPEYTHRDGILNLAGRLPSFFVRPDLGPKMYNAYGSALYPTKGTTNLHLDVSDAVNVMVYVGIPSDGNCELHIQEALKAIDEGGCDSLMRSRVRDRDAKPGALWHIYNARDADKIRDLLTKIAIERGEKLEAHHDPIHDQSWYMDTELRKRLYEEYKIEGYAIAQCLGDAVFIPAGAPHQVRNLHSCVKVAEDFVSPENIAHCFKLTQEFRNLSDTHTNHEDKLQIKNIIYHVIRDSLSHLLTKEETASLSFHMKQDECTRPPK</sequence>
<comment type="caution">
    <text evidence="11">The sequence shown here is derived from an EMBL/GenBank/DDBJ whole genome shotgun (WGS) entry which is preliminary data.</text>
</comment>
<dbReference type="Gene3D" id="2.60.120.650">
    <property type="entry name" value="Cupin"/>
    <property type="match status" value="1"/>
</dbReference>
<feature type="compositionally biased region" description="Basic and acidic residues" evidence="9">
    <location>
        <begin position="400"/>
        <end position="416"/>
    </location>
</feature>